<dbReference type="Proteomes" id="UP000596063">
    <property type="component" value="Chromosome"/>
</dbReference>
<dbReference type="InterPro" id="IPR007809">
    <property type="entry name" value="FlgN-like"/>
</dbReference>
<proteinExistence type="inferred from homology"/>
<dbReference type="KEGG" id="snan:I6N98_07660"/>
<protein>
    <submittedName>
        <fullName evidence="6">Flagellar protein FlgN</fullName>
    </submittedName>
</protein>
<evidence type="ECO:0000313" key="6">
    <source>
        <dbReference type="EMBL" id="QQD19708.1"/>
    </source>
</evidence>
<dbReference type="Pfam" id="PF05130">
    <property type="entry name" value="FlgN"/>
    <property type="match status" value="1"/>
</dbReference>
<keyword evidence="4" id="KW-0175">Coiled coil</keyword>
<keyword evidence="6" id="KW-0282">Flagellum</keyword>
<keyword evidence="6" id="KW-0969">Cilium</keyword>
<feature type="coiled-coil region" evidence="4">
    <location>
        <begin position="9"/>
        <end position="64"/>
    </location>
</feature>
<dbReference type="RefSeq" id="WP_198571192.1">
    <property type="nucleotide sequence ID" value="NZ_CP066167.1"/>
</dbReference>
<dbReference type="InterPro" id="IPR036679">
    <property type="entry name" value="FlgN-like_sf"/>
</dbReference>
<keyword evidence="3" id="KW-1005">Bacterial flagellum biogenesis</keyword>
<accession>A0A7T4R3D6</accession>
<gene>
    <name evidence="6" type="ORF">I6N98_07660</name>
</gene>
<evidence type="ECO:0000256" key="2">
    <source>
        <dbReference type="ARBA" id="ARBA00007703"/>
    </source>
</evidence>
<comment type="similarity">
    <text evidence="2">Belongs to the FlgN family.</text>
</comment>
<evidence type="ECO:0000256" key="3">
    <source>
        <dbReference type="ARBA" id="ARBA00022795"/>
    </source>
</evidence>
<organism evidence="6 7">
    <name type="scientific">Spongiibacter nanhainus</name>
    <dbReference type="NCBI Taxonomy" id="2794344"/>
    <lineage>
        <taxon>Bacteria</taxon>
        <taxon>Pseudomonadati</taxon>
        <taxon>Pseudomonadota</taxon>
        <taxon>Gammaproteobacteria</taxon>
        <taxon>Cellvibrionales</taxon>
        <taxon>Spongiibacteraceae</taxon>
        <taxon>Spongiibacter</taxon>
    </lineage>
</organism>
<sequence>MSENRTSILNEMQLAAQSLLDVLKREQQAYAENQAMSVDLAASIESLSQQKMQQVKQLEALEKQRQSLPDPHFYRGGDAKESTDPQWNAIRDTLSQCRKLNDLIGANIVAQANYTQRAVDILSGSETGNATVYSAEGRASSSHASRALGRA</sequence>
<dbReference type="GO" id="GO:0044780">
    <property type="term" value="P:bacterial-type flagellum assembly"/>
    <property type="evidence" value="ECO:0007669"/>
    <property type="project" value="InterPro"/>
</dbReference>
<evidence type="ECO:0000256" key="1">
    <source>
        <dbReference type="ARBA" id="ARBA00002397"/>
    </source>
</evidence>
<keyword evidence="7" id="KW-1185">Reference proteome</keyword>
<evidence type="ECO:0000313" key="7">
    <source>
        <dbReference type="Proteomes" id="UP000596063"/>
    </source>
</evidence>
<comment type="function">
    <text evidence="1">Required for the efficient initiation of filament assembly.</text>
</comment>
<evidence type="ECO:0000256" key="4">
    <source>
        <dbReference type="SAM" id="Coils"/>
    </source>
</evidence>
<feature type="compositionally biased region" description="Basic and acidic residues" evidence="5">
    <location>
        <begin position="72"/>
        <end position="83"/>
    </location>
</feature>
<dbReference type="EMBL" id="CP066167">
    <property type="protein sequence ID" value="QQD19708.1"/>
    <property type="molecule type" value="Genomic_DNA"/>
</dbReference>
<dbReference type="SUPFAM" id="SSF140566">
    <property type="entry name" value="FlgN-like"/>
    <property type="match status" value="1"/>
</dbReference>
<feature type="region of interest" description="Disordered" evidence="5">
    <location>
        <begin position="65"/>
        <end position="85"/>
    </location>
</feature>
<evidence type="ECO:0000256" key="5">
    <source>
        <dbReference type="SAM" id="MobiDB-lite"/>
    </source>
</evidence>
<keyword evidence="6" id="KW-0966">Cell projection</keyword>
<dbReference type="AlphaFoldDB" id="A0A7T4R3D6"/>
<reference evidence="6 7" key="1">
    <citation type="submission" date="2020-12" db="EMBL/GenBank/DDBJ databases">
        <authorList>
            <person name="Shan Y."/>
        </authorList>
    </citation>
    <scope>NUCLEOTIDE SEQUENCE [LARGE SCALE GENOMIC DNA]</scope>
    <source>
        <strain evidence="7">csc3.9</strain>
    </source>
</reference>
<dbReference type="Gene3D" id="1.20.58.300">
    <property type="entry name" value="FlgN-like"/>
    <property type="match status" value="1"/>
</dbReference>
<name>A0A7T4R3D6_9GAMM</name>